<dbReference type="SUPFAM" id="SSF54060">
    <property type="entry name" value="His-Me finger endonucleases"/>
    <property type="match status" value="1"/>
</dbReference>
<protein>
    <submittedName>
        <fullName evidence="2">Putative HNH endonuclease</fullName>
    </submittedName>
</protein>
<dbReference type="Pfam" id="PF13392">
    <property type="entry name" value="HNH_3"/>
    <property type="match status" value="1"/>
</dbReference>
<evidence type="ECO:0000313" key="3">
    <source>
        <dbReference type="Proteomes" id="UP000277463"/>
    </source>
</evidence>
<reference evidence="3" key="1">
    <citation type="submission" date="2018-10" db="EMBL/GenBank/DDBJ databases">
        <title>Complete genome sequence of Proteus mirabilis phage Mydo.</title>
        <authorList>
            <person name="Jones B.T."/>
            <person name="Lessor L."/>
            <person name="Newkirk H.N."/>
            <person name="O'Leary C.J."/>
            <person name="Liu M."/>
        </authorList>
    </citation>
    <scope>NUCLEOTIDE SEQUENCE [LARGE SCALE GENOMIC DNA]</scope>
</reference>
<sequence>MRSIVPVKGLEGLYSVNFFGAVYSHRSEKFLKPERMPDGYLRYTLIDERGRKIRRQAHIFTLESYSGGIYQEEVNHKDHVRDNNWIGNLEWVSRQRNVEHGKSRSFIITFPDGRKEKVFNLSKFCRDNDLHLGAMHEMATGRIREGRSLRTHHKGYFCEYNQDYTESGEW</sequence>
<keyword evidence="2" id="KW-0255">Endonuclease</keyword>
<organism evidence="2 3">
    <name type="scientific">Proteus phage Mydo</name>
    <dbReference type="NCBI Taxonomy" id="2483610"/>
    <lineage>
        <taxon>Viruses</taxon>
        <taxon>Duplodnaviria</taxon>
        <taxon>Heunggongvirae</taxon>
        <taxon>Uroviricota</taxon>
        <taxon>Caudoviricetes</taxon>
        <taxon>Vequintavirinae</taxon>
        <taxon>Mydovirus</taxon>
        <taxon>Mydovirus mydo</taxon>
    </lineage>
</organism>
<feature type="domain" description="HNH nuclease" evidence="1">
    <location>
        <begin position="56"/>
        <end position="97"/>
    </location>
</feature>
<dbReference type="InterPro" id="IPR044925">
    <property type="entry name" value="His-Me_finger_sf"/>
</dbReference>
<dbReference type="GO" id="GO:0004519">
    <property type="term" value="F:endonuclease activity"/>
    <property type="evidence" value="ECO:0007669"/>
    <property type="project" value="UniProtKB-KW"/>
</dbReference>
<dbReference type="Proteomes" id="UP000277463">
    <property type="component" value="Segment"/>
</dbReference>
<gene>
    <name evidence="2" type="ORF">CPT_Mydo_120</name>
</gene>
<evidence type="ECO:0000313" key="2">
    <source>
        <dbReference type="EMBL" id="AZF87695.1"/>
    </source>
</evidence>
<dbReference type="InterPro" id="IPR003615">
    <property type="entry name" value="HNH_nuc"/>
</dbReference>
<accession>A0A3G8F0X0</accession>
<evidence type="ECO:0000259" key="1">
    <source>
        <dbReference type="Pfam" id="PF13392"/>
    </source>
</evidence>
<dbReference type="Gene3D" id="3.90.75.20">
    <property type="match status" value="1"/>
</dbReference>
<keyword evidence="3" id="KW-1185">Reference proteome</keyword>
<keyword evidence="2" id="KW-0378">Hydrolase</keyword>
<name>A0A3G8F0X0_9CAUD</name>
<keyword evidence="2" id="KW-0540">Nuclease</keyword>
<proteinExistence type="predicted"/>
<dbReference type="EMBL" id="MK024806">
    <property type="protein sequence ID" value="AZF87695.1"/>
    <property type="molecule type" value="Genomic_DNA"/>
</dbReference>